<evidence type="ECO:0000313" key="1">
    <source>
        <dbReference type="EMBL" id="APG13935.1"/>
    </source>
</evidence>
<dbReference type="AlphaFoldDB" id="A0A1L3FKT2"/>
<gene>
    <name evidence="1" type="ORF">BKD09_36850</name>
</gene>
<proteinExistence type="predicted"/>
<name>A0A1L3FKT2_BRAJP</name>
<organism evidence="1 2">
    <name type="scientific">Bradyrhizobium japonicum</name>
    <dbReference type="NCBI Taxonomy" id="375"/>
    <lineage>
        <taxon>Bacteria</taxon>
        <taxon>Pseudomonadati</taxon>
        <taxon>Pseudomonadota</taxon>
        <taxon>Alphaproteobacteria</taxon>
        <taxon>Hyphomicrobiales</taxon>
        <taxon>Nitrobacteraceae</taxon>
        <taxon>Bradyrhizobium</taxon>
    </lineage>
</organism>
<evidence type="ECO:0000313" key="2">
    <source>
        <dbReference type="Proteomes" id="UP000181962"/>
    </source>
</evidence>
<reference evidence="1 2" key="1">
    <citation type="submission" date="2016-11" db="EMBL/GenBank/DDBJ databases">
        <title>Complete Genome Sequence of Bradyrhizobium sp. strain J5, an isolated from soybean nodule in Hokkaido.</title>
        <authorList>
            <person name="Kanehara K."/>
        </authorList>
    </citation>
    <scope>NUCLEOTIDE SEQUENCE [LARGE SCALE GENOMIC DNA]</scope>
    <source>
        <strain evidence="1 2">J5</strain>
    </source>
</reference>
<dbReference type="EMBL" id="CP017637">
    <property type="protein sequence ID" value="APG13935.1"/>
    <property type="molecule type" value="Genomic_DNA"/>
</dbReference>
<dbReference type="Proteomes" id="UP000181962">
    <property type="component" value="Chromosome"/>
</dbReference>
<accession>A0A1L3FKT2</accession>
<protein>
    <submittedName>
        <fullName evidence="1">Uncharacterized protein</fullName>
    </submittedName>
</protein>
<sequence>MAVRTALPRTRAMEGLEALGIASRGLSREGREAVELPGCSRQRLQQCGKPQSSLTAVKKQVACRVGVLEKVSDISRMLRALI</sequence>